<dbReference type="OrthoDB" id="9764259at2"/>
<feature type="transmembrane region" description="Helical" evidence="5">
    <location>
        <begin position="44"/>
        <end position="64"/>
    </location>
</feature>
<keyword evidence="3 5" id="KW-1133">Transmembrane helix</keyword>
<dbReference type="InterPro" id="IPR001958">
    <property type="entry name" value="Tet-R_TetA/multi-R_MdtG-like"/>
</dbReference>
<dbReference type="Proteomes" id="UP000294832">
    <property type="component" value="Unassembled WGS sequence"/>
</dbReference>
<dbReference type="InterPro" id="IPR036259">
    <property type="entry name" value="MFS_trans_sf"/>
</dbReference>
<dbReference type="GO" id="GO:0022857">
    <property type="term" value="F:transmembrane transporter activity"/>
    <property type="evidence" value="ECO:0007669"/>
    <property type="project" value="InterPro"/>
</dbReference>
<dbReference type="InterPro" id="IPR020846">
    <property type="entry name" value="MFS_dom"/>
</dbReference>
<keyword evidence="8" id="KW-1185">Reference proteome</keyword>
<evidence type="ECO:0000313" key="8">
    <source>
        <dbReference type="Proteomes" id="UP000294832"/>
    </source>
</evidence>
<evidence type="ECO:0000256" key="2">
    <source>
        <dbReference type="ARBA" id="ARBA00022692"/>
    </source>
</evidence>
<dbReference type="GO" id="GO:0016020">
    <property type="term" value="C:membrane"/>
    <property type="evidence" value="ECO:0007669"/>
    <property type="project" value="UniProtKB-SubCell"/>
</dbReference>
<proteinExistence type="predicted"/>
<keyword evidence="4 5" id="KW-0472">Membrane</keyword>
<evidence type="ECO:0000256" key="3">
    <source>
        <dbReference type="ARBA" id="ARBA00022989"/>
    </source>
</evidence>
<reference evidence="7 8" key="1">
    <citation type="submission" date="2019-03" db="EMBL/GenBank/DDBJ databases">
        <title>Freshwater and sediment microbial communities from various areas in North America, analyzing microbe dynamics in response to fracking.</title>
        <authorList>
            <person name="Lamendella R."/>
        </authorList>
    </citation>
    <scope>NUCLEOTIDE SEQUENCE [LARGE SCALE GENOMIC DNA]</scope>
    <source>
        <strain evidence="7 8">74A</strain>
    </source>
</reference>
<gene>
    <name evidence="7" type="ORF">EDC91_11633</name>
</gene>
<dbReference type="PRINTS" id="PR01035">
    <property type="entry name" value="TCRTETA"/>
</dbReference>
<comment type="subcellular location">
    <subcellularLocation>
        <location evidence="1">Membrane</location>
        <topology evidence="1">Multi-pass membrane protein</topology>
    </subcellularLocation>
</comment>
<evidence type="ECO:0000256" key="5">
    <source>
        <dbReference type="SAM" id="Phobius"/>
    </source>
</evidence>
<keyword evidence="2 5" id="KW-0812">Transmembrane</keyword>
<dbReference type="SUPFAM" id="SSF103473">
    <property type="entry name" value="MFS general substrate transporter"/>
    <property type="match status" value="1"/>
</dbReference>
<evidence type="ECO:0000259" key="6">
    <source>
        <dbReference type="PROSITE" id="PS50850"/>
    </source>
</evidence>
<evidence type="ECO:0000256" key="1">
    <source>
        <dbReference type="ARBA" id="ARBA00004141"/>
    </source>
</evidence>
<accession>A0A4R2F8X2</accession>
<dbReference type="EMBL" id="SLWF01000016">
    <property type="protein sequence ID" value="TCN83054.1"/>
    <property type="molecule type" value="Genomic_DNA"/>
</dbReference>
<evidence type="ECO:0000256" key="4">
    <source>
        <dbReference type="ARBA" id="ARBA00023136"/>
    </source>
</evidence>
<organism evidence="7 8">
    <name type="scientific">Shewanella fodinae</name>
    <dbReference type="NCBI Taxonomy" id="552357"/>
    <lineage>
        <taxon>Bacteria</taxon>
        <taxon>Pseudomonadati</taxon>
        <taxon>Pseudomonadota</taxon>
        <taxon>Gammaproteobacteria</taxon>
        <taxon>Alteromonadales</taxon>
        <taxon>Shewanellaceae</taxon>
        <taxon>Shewanella</taxon>
    </lineage>
</organism>
<dbReference type="Gene3D" id="1.20.1250.20">
    <property type="entry name" value="MFS general substrate transporter like domains"/>
    <property type="match status" value="1"/>
</dbReference>
<feature type="domain" description="Major facilitator superfamily (MFS) profile" evidence="6">
    <location>
        <begin position="4"/>
        <end position="79"/>
    </location>
</feature>
<dbReference type="PROSITE" id="PS50850">
    <property type="entry name" value="MFS"/>
    <property type="match status" value="1"/>
</dbReference>
<comment type="caution">
    <text evidence="7">The sequence shown here is derived from an EMBL/GenBank/DDBJ whole genome shotgun (WGS) entry which is preliminary data.</text>
</comment>
<dbReference type="AlphaFoldDB" id="A0A4R2F8X2"/>
<sequence>MNKLLFIICTTVAIDATGMGIVFPISPKLLQGMNVLGDIPLYVGLWASICTLMQFVFSPILGVLMDKIGHRPVLLLGNA</sequence>
<protein>
    <recommendedName>
        <fullName evidence="6">Major facilitator superfamily (MFS) profile domain-containing protein</fullName>
    </recommendedName>
</protein>
<evidence type="ECO:0000313" key="7">
    <source>
        <dbReference type="EMBL" id="TCN83054.1"/>
    </source>
</evidence>
<name>A0A4R2F8X2_9GAMM</name>